<accession>E0S9L0</accession>
<keyword evidence="2" id="KW-1185">Reference proteome</keyword>
<dbReference type="KEGG" id="ein:Eint_100690"/>
<sequence>MLVVNGTGLRRNSIIELCVFPDMNVHRMMVELSKQTDNPVFFDTVGNLRVVADASFILSYRKLVKALLSLKSRRGFVLFIDSISFLADKSVANLQRFYNILWMLIYENDATIVVSNHYRIVRNRGALDFALELGQRWKMMVSYRIMYKYVGDKVVAKIYSDELFEKV</sequence>
<protein>
    <submittedName>
        <fullName evidence="1">Uncharacterized protein</fullName>
    </submittedName>
</protein>
<dbReference type="AlphaFoldDB" id="E0S9L0"/>
<dbReference type="VEuPathDB" id="MicrosporidiaDB:Eint_100690"/>
<reference evidence="1 2" key="2">
    <citation type="journal article" date="2012" name="Proc. Natl. Acad. Sci. U.S.A.">
        <title>Gain and loss of multiple functionally related, horizontally transferred genes in the reduced genomes of two microsporidian parasites.</title>
        <authorList>
            <person name="Pombert J.-F."/>
            <person name="Selman M."/>
            <person name="Burki F."/>
            <person name="Bardell F.T."/>
            <person name="Farinelli L."/>
            <person name="Solter L.F."/>
            <person name="Whitman D.W."/>
            <person name="Weiss L.M."/>
            <person name="Corradi N."/>
            <person name="Keeling P.J."/>
        </authorList>
    </citation>
    <scope>NUCLEOTIDE SEQUENCE [LARGE SCALE GENOMIC DNA]</scope>
    <source>
        <strain evidence="1 2">ATCC 50506</strain>
    </source>
</reference>
<gene>
    <name evidence="1" type="ORF">Eint_100690</name>
</gene>
<dbReference type="OrthoDB" id="2189928at2759"/>
<proteinExistence type="predicted"/>
<evidence type="ECO:0000313" key="1">
    <source>
        <dbReference type="EMBL" id="ADM12395.1"/>
    </source>
</evidence>
<organism evidence="1 2">
    <name type="scientific">Encephalitozoon intestinalis (strain ATCC 50506)</name>
    <name type="common">Microsporidian parasite</name>
    <name type="synonym">Septata intestinalis</name>
    <dbReference type="NCBI Taxonomy" id="876142"/>
    <lineage>
        <taxon>Eukaryota</taxon>
        <taxon>Fungi</taxon>
        <taxon>Fungi incertae sedis</taxon>
        <taxon>Microsporidia</taxon>
        <taxon>Unikaryonidae</taxon>
        <taxon>Encephalitozoon</taxon>
    </lineage>
</organism>
<dbReference type="EMBL" id="CP001951">
    <property type="protein sequence ID" value="ADM12395.1"/>
    <property type="molecule type" value="Genomic_DNA"/>
</dbReference>
<reference evidence="1 2" key="1">
    <citation type="journal article" date="2010" name="Nat. Commun.">
        <title>The complete sequence of the smallest known nuclear genome from the microsporidian Encephalitozoon intestinalis.</title>
        <authorList>
            <person name="Corradi N."/>
            <person name="Pombert J.-F."/>
            <person name="Farinelli L."/>
            <person name="Didier E.S."/>
            <person name="Keeling P.J."/>
        </authorList>
    </citation>
    <scope>NUCLEOTIDE SEQUENCE [LARGE SCALE GENOMIC DNA]</scope>
    <source>
        <strain evidence="1 2">ATCC 50506</strain>
    </source>
</reference>
<dbReference type="Proteomes" id="UP000002313">
    <property type="component" value="Chromosome X"/>
</dbReference>
<name>E0S9L0_ENCIT</name>
<dbReference type="RefSeq" id="XP_003073755.1">
    <property type="nucleotide sequence ID" value="XM_003073709.1"/>
</dbReference>
<evidence type="ECO:0000313" key="2">
    <source>
        <dbReference type="Proteomes" id="UP000002313"/>
    </source>
</evidence>
<dbReference type="GeneID" id="9699460"/>
<dbReference type="HOGENOM" id="CLU_128337_0_0_1"/>